<proteinExistence type="predicted"/>
<name>A0A2T0UD88_9MICO</name>
<dbReference type="Pfam" id="PF04480">
    <property type="entry name" value="DUF559"/>
    <property type="match status" value="1"/>
</dbReference>
<dbReference type="InterPro" id="IPR007569">
    <property type="entry name" value="DUF559"/>
</dbReference>
<dbReference type="Proteomes" id="UP000237822">
    <property type="component" value="Unassembled WGS sequence"/>
</dbReference>
<evidence type="ECO:0000313" key="2">
    <source>
        <dbReference type="EMBL" id="PRY55893.1"/>
    </source>
</evidence>
<reference evidence="2 3" key="1">
    <citation type="submission" date="2018-03" db="EMBL/GenBank/DDBJ databases">
        <title>Genomic Encyclopedia of Archaeal and Bacterial Type Strains, Phase II (KMG-II): from individual species to whole genera.</title>
        <authorList>
            <person name="Goeker M."/>
        </authorList>
    </citation>
    <scope>NUCLEOTIDE SEQUENCE [LARGE SCALE GENOMIC DNA]</scope>
    <source>
        <strain evidence="2 3">ATCC BAA-1496</strain>
    </source>
</reference>
<sequence>MDDFDPFRPFLTDWALGSGVPKRDLYGLAYRQIFQGVHIRADVPDSLVVRCRAAHLKAPDGRLSHETAAQLWVPSWPRSSDIHLAFSRDVRPQGDGIRVHRFTYAMEKWNRHGLPVTGPAQTFIHLAVRLNLVELVSFGDRLVARGVTSPEELLAECEAWSGHGRRAAIAAARLVRERSESVPETHSRLLMVLAGLPEPVCNHSYVVGGVERFRLDLAWVEHKVALEYDGRWHDDPEQRVKDEARRAELRAAGWIVIVIRAEDLYDCPDEVVEQVATALASRGAVVSVRLDYQRWFQPRGRIA</sequence>
<dbReference type="Gene3D" id="3.40.960.10">
    <property type="entry name" value="VSR Endonuclease"/>
    <property type="match status" value="1"/>
</dbReference>
<organism evidence="2 3">
    <name type="scientific">Knoellia remsis</name>
    <dbReference type="NCBI Taxonomy" id="407159"/>
    <lineage>
        <taxon>Bacteria</taxon>
        <taxon>Bacillati</taxon>
        <taxon>Actinomycetota</taxon>
        <taxon>Actinomycetes</taxon>
        <taxon>Micrococcales</taxon>
        <taxon>Intrasporangiaceae</taxon>
        <taxon>Knoellia</taxon>
    </lineage>
</organism>
<dbReference type="RefSeq" id="WP_106298295.1">
    <property type="nucleotide sequence ID" value="NZ_PVTI01000021.1"/>
</dbReference>
<evidence type="ECO:0000313" key="3">
    <source>
        <dbReference type="Proteomes" id="UP000237822"/>
    </source>
</evidence>
<dbReference type="AlphaFoldDB" id="A0A2T0UD88"/>
<dbReference type="EMBL" id="PVTI01000021">
    <property type="protein sequence ID" value="PRY55893.1"/>
    <property type="molecule type" value="Genomic_DNA"/>
</dbReference>
<protein>
    <submittedName>
        <fullName evidence="2">Uncharacterized protein DUF559</fullName>
    </submittedName>
</protein>
<accession>A0A2T0UD88</accession>
<gene>
    <name evidence="2" type="ORF">BCF74_12170</name>
</gene>
<keyword evidence="3" id="KW-1185">Reference proteome</keyword>
<dbReference type="OrthoDB" id="3173471at2"/>
<dbReference type="InterPro" id="IPR011335">
    <property type="entry name" value="Restrct_endonuc-II-like"/>
</dbReference>
<feature type="domain" description="DUF559" evidence="1">
    <location>
        <begin position="211"/>
        <end position="279"/>
    </location>
</feature>
<dbReference type="SUPFAM" id="SSF52980">
    <property type="entry name" value="Restriction endonuclease-like"/>
    <property type="match status" value="1"/>
</dbReference>
<evidence type="ECO:0000259" key="1">
    <source>
        <dbReference type="Pfam" id="PF04480"/>
    </source>
</evidence>
<comment type="caution">
    <text evidence="2">The sequence shown here is derived from an EMBL/GenBank/DDBJ whole genome shotgun (WGS) entry which is preliminary data.</text>
</comment>